<proteinExistence type="inferred from homology"/>
<dbReference type="PANTHER" id="PTHR10192:SF5">
    <property type="entry name" value="GEPHYRIN"/>
    <property type="match status" value="1"/>
</dbReference>
<dbReference type="InterPro" id="IPR001453">
    <property type="entry name" value="MoaB/Mog_dom"/>
</dbReference>
<keyword evidence="6" id="KW-0479">Metal-binding</keyword>
<dbReference type="EMBL" id="JALGCL010000001">
    <property type="protein sequence ID" value="MCJ0824759.1"/>
    <property type="molecule type" value="Genomic_DNA"/>
</dbReference>
<keyword evidence="6" id="KW-0460">Magnesium</keyword>
<evidence type="ECO:0000256" key="1">
    <source>
        <dbReference type="ARBA" id="ARBA00002901"/>
    </source>
</evidence>
<comment type="catalytic activity">
    <reaction evidence="5">
        <text>adenylyl-molybdopterin + molybdate = Mo-molybdopterin + AMP + H(+)</text>
        <dbReference type="Rhea" id="RHEA:35047"/>
        <dbReference type="ChEBI" id="CHEBI:15378"/>
        <dbReference type="ChEBI" id="CHEBI:36264"/>
        <dbReference type="ChEBI" id="CHEBI:62727"/>
        <dbReference type="ChEBI" id="CHEBI:71302"/>
        <dbReference type="ChEBI" id="CHEBI:456215"/>
        <dbReference type="EC" id="2.10.1.1"/>
    </reaction>
</comment>
<evidence type="ECO:0000256" key="2">
    <source>
        <dbReference type="ARBA" id="ARBA00005046"/>
    </source>
</evidence>
<comment type="caution">
    <text evidence="8">The sequence shown here is derived from an EMBL/GenBank/DDBJ whole genome shotgun (WGS) entry which is preliminary data.</text>
</comment>
<organism evidence="8 9">
    <name type="scientific">Cognatiluteimonas sedimenti</name>
    <dbReference type="NCBI Taxonomy" id="2927791"/>
    <lineage>
        <taxon>Bacteria</taxon>
        <taxon>Pseudomonadati</taxon>
        <taxon>Pseudomonadota</taxon>
        <taxon>Gammaproteobacteria</taxon>
        <taxon>Lysobacterales</taxon>
        <taxon>Lysobacteraceae</taxon>
        <taxon>Cognatiluteimonas</taxon>
    </lineage>
</organism>
<feature type="domain" description="MoaB/Mog" evidence="7">
    <location>
        <begin position="190"/>
        <end position="332"/>
    </location>
</feature>
<name>A0ABT0A199_9GAMM</name>
<dbReference type="Pfam" id="PF03453">
    <property type="entry name" value="MoeA_N"/>
    <property type="match status" value="1"/>
</dbReference>
<keyword evidence="6" id="KW-0500">Molybdenum</keyword>
<dbReference type="SUPFAM" id="SSF53218">
    <property type="entry name" value="Molybdenum cofactor biosynthesis proteins"/>
    <property type="match status" value="1"/>
</dbReference>
<dbReference type="PANTHER" id="PTHR10192">
    <property type="entry name" value="MOLYBDOPTERIN BIOSYNTHESIS PROTEIN"/>
    <property type="match status" value="1"/>
</dbReference>
<evidence type="ECO:0000313" key="9">
    <source>
        <dbReference type="Proteomes" id="UP001165423"/>
    </source>
</evidence>
<evidence type="ECO:0000256" key="6">
    <source>
        <dbReference type="RuleBase" id="RU365090"/>
    </source>
</evidence>
<evidence type="ECO:0000256" key="4">
    <source>
        <dbReference type="ARBA" id="ARBA00023150"/>
    </source>
</evidence>
<evidence type="ECO:0000313" key="8">
    <source>
        <dbReference type="EMBL" id="MCJ0824759.1"/>
    </source>
</evidence>
<dbReference type="SMART" id="SM00852">
    <property type="entry name" value="MoCF_biosynth"/>
    <property type="match status" value="1"/>
</dbReference>
<keyword evidence="9" id="KW-1185">Reference proteome</keyword>
<dbReference type="Gene3D" id="3.90.105.10">
    <property type="entry name" value="Molybdopterin biosynthesis moea protein, domain 2"/>
    <property type="match status" value="1"/>
</dbReference>
<dbReference type="Pfam" id="PF03454">
    <property type="entry name" value="MoeA_C"/>
    <property type="match status" value="1"/>
</dbReference>
<protein>
    <recommendedName>
        <fullName evidence="6">Molybdopterin molybdenumtransferase</fullName>
        <ecNumber evidence="6">2.10.1.1</ecNumber>
    </recommendedName>
</protein>
<keyword evidence="4 6" id="KW-0501">Molybdenum cofactor biosynthesis</keyword>
<dbReference type="InterPro" id="IPR038987">
    <property type="entry name" value="MoeA-like"/>
</dbReference>
<dbReference type="CDD" id="cd00887">
    <property type="entry name" value="MoeA"/>
    <property type="match status" value="1"/>
</dbReference>
<dbReference type="InterPro" id="IPR005111">
    <property type="entry name" value="MoeA_C_domain_IV"/>
</dbReference>
<dbReference type="InterPro" id="IPR036425">
    <property type="entry name" value="MoaB/Mog-like_dom_sf"/>
</dbReference>
<comment type="function">
    <text evidence="1 6">Catalyzes the insertion of molybdate into adenylated molybdopterin with the concomitant release of AMP.</text>
</comment>
<dbReference type="Proteomes" id="UP001165423">
    <property type="component" value="Unassembled WGS sequence"/>
</dbReference>
<dbReference type="RefSeq" id="WP_243318773.1">
    <property type="nucleotide sequence ID" value="NZ_JALGCL010000001.1"/>
</dbReference>
<dbReference type="Gene3D" id="3.40.980.10">
    <property type="entry name" value="MoaB/Mog-like domain"/>
    <property type="match status" value="1"/>
</dbReference>
<comment type="similarity">
    <text evidence="3 6">Belongs to the MoeA family.</text>
</comment>
<comment type="cofactor">
    <cofactor evidence="6">
        <name>Mg(2+)</name>
        <dbReference type="ChEBI" id="CHEBI:18420"/>
    </cofactor>
</comment>
<reference evidence="8 9" key="1">
    <citation type="submission" date="2022-03" db="EMBL/GenBank/DDBJ databases">
        <title>Luteimonas soily sp. nov., a novel bacterium isolated from the soil.</title>
        <authorList>
            <person name="Zhang X."/>
        </authorList>
    </citation>
    <scope>NUCLEOTIDE SEQUENCE [LARGE SCALE GENOMIC DNA]</scope>
    <source>
        <strain evidence="8 9">50</strain>
    </source>
</reference>
<dbReference type="SUPFAM" id="SSF63867">
    <property type="entry name" value="MoeA C-terminal domain-like"/>
    <property type="match status" value="1"/>
</dbReference>
<dbReference type="Pfam" id="PF00994">
    <property type="entry name" value="MoCF_biosynth"/>
    <property type="match status" value="1"/>
</dbReference>
<evidence type="ECO:0000256" key="3">
    <source>
        <dbReference type="ARBA" id="ARBA00010763"/>
    </source>
</evidence>
<dbReference type="InterPro" id="IPR036688">
    <property type="entry name" value="MoeA_C_domain_IV_sf"/>
</dbReference>
<keyword evidence="6" id="KW-0808">Transferase</keyword>
<sequence>MNPSIVPDFPSGLPFEQARAIVAAVAAAQRLPSQTLALARAHGHVLAQDVVAPMALPSFDNSAMDGFAVRHADLATDADSALQLVGEQFAGHSLGLAIGRRQCLRITTGAPLPAGADAIAIKESACVDGNRVVVPAGSVRPGAHVRRTGEDVRAGDRVLEAGWVMSPARIALAASLGIGQLEVARRPTVAVFTTGDELVEPGMALQPGQIYNSNRELLMGLLRGDGLEPTAWPSLADDPARVASMLQDAASSFDVVITCGAVSAGEKDHIPALLQHQAAAGRGRMHFWKVRMKPGMPLLFAQLERAQLLCLPGNPVSVLATYLTFGRALLDGLQGRLEPRPHWHARLASAFDKRHARREFLRGRLLPGADGTLQVAPNPADGSHRLAAAAQSDALIVLPEGEHAFVAGELVEVLPY</sequence>
<accession>A0ABT0A199</accession>
<dbReference type="NCBIfam" id="NF045515">
    <property type="entry name" value="Glp_gephyrin"/>
    <property type="match status" value="1"/>
</dbReference>
<dbReference type="InterPro" id="IPR036135">
    <property type="entry name" value="MoeA_linker/N_sf"/>
</dbReference>
<dbReference type="Gene3D" id="2.40.340.10">
    <property type="entry name" value="MoeA, C-terminal, domain IV"/>
    <property type="match status" value="1"/>
</dbReference>
<evidence type="ECO:0000259" key="7">
    <source>
        <dbReference type="SMART" id="SM00852"/>
    </source>
</evidence>
<dbReference type="Gene3D" id="2.170.190.11">
    <property type="entry name" value="Molybdopterin biosynthesis moea protein, domain 3"/>
    <property type="match status" value="1"/>
</dbReference>
<dbReference type="InterPro" id="IPR005110">
    <property type="entry name" value="MoeA_linker/N"/>
</dbReference>
<dbReference type="SUPFAM" id="SSF63882">
    <property type="entry name" value="MoeA N-terminal region -like"/>
    <property type="match status" value="1"/>
</dbReference>
<evidence type="ECO:0000256" key="5">
    <source>
        <dbReference type="ARBA" id="ARBA00047317"/>
    </source>
</evidence>
<dbReference type="EC" id="2.10.1.1" evidence="6"/>
<gene>
    <name evidence="8" type="ORF">MQC88_02090</name>
</gene>
<comment type="pathway">
    <text evidence="2 6">Cofactor biosynthesis; molybdopterin biosynthesis.</text>
</comment>